<dbReference type="Proteomes" id="UP000577408">
    <property type="component" value="Unassembled WGS sequence"/>
</dbReference>
<evidence type="ECO:0000256" key="4">
    <source>
        <dbReference type="ARBA" id="ARBA00022989"/>
    </source>
</evidence>
<dbReference type="PROSITE" id="PS51257">
    <property type="entry name" value="PROKAR_LIPOPROTEIN"/>
    <property type="match status" value="1"/>
</dbReference>
<gene>
    <name evidence="8" type="ORF">HMA55_08840</name>
</gene>
<comment type="subcellular location">
    <subcellularLocation>
        <location evidence="1">Cell membrane</location>
        <topology evidence="1">Multi-pass membrane protein</topology>
    </subcellularLocation>
</comment>
<dbReference type="NCBIfam" id="TIGR00360">
    <property type="entry name" value="ComEC_N-term"/>
    <property type="match status" value="1"/>
</dbReference>
<evidence type="ECO:0000256" key="5">
    <source>
        <dbReference type="ARBA" id="ARBA00023136"/>
    </source>
</evidence>
<evidence type="ECO:0000256" key="3">
    <source>
        <dbReference type="ARBA" id="ARBA00022692"/>
    </source>
</evidence>
<feature type="transmembrane region" description="Helical" evidence="6">
    <location>
        <begin position="332"/>
        <end position="355"/>
    </location>
</feature>
<dbReference type="GO" id="GO:0005886">
    <property type="term" value="C:plasma membrane"/>
    <property type="evidence" value="ECO:0007669"/>
    <property type="project" value="UniProtKB-SubCell"/>
</dbReference>
<dbReference type="Pfam" id="PF03772">
    <property type="entry name" value="Competence"/>
    <property type="match status" value="1"/>
</dbReference>
<evidence type="ECO:0000313" key="8">
    <source>
        <dbReference type="EMBL" id="MBA1837990.1"/>
    </source>
</evidence>
<evidence type="ECO:0000256" key="1">
    <source>
        <dbReference type="ARBA" id="ARBA00004651"/>
    </source>
</evidence>
<reference evidence="8 9" key="1">
    <citation type="submission" date="2020-05" db="EMBL/GenBank/DDBJ databases">
        <title>Descriptions of Corynebacterium xxxx sp. nov., Corynebacterium yyyy sp. nov. and Corynebacterium zzzz sp. nov.</title>
        <authorList>
            <person name="Zhang G."/>
        </authorList>
    </citation>
    <scope>NUCLEOTIDE SEQUENCE [LARGE SCALE GENOMIC DNA]</scope>
    <source>
        <strain evidence="9">zg-913</strain>
    </source>
</reference>
<evidence type="ECO:0000256" key="6">
    <source>
        <dbReference type="SAM" id="Phobius"/>
    </source>
</evidence>
<comment type="caution">
    <text evidence="8">The sequence shown here is derived from an EMBL/GenBank/DDBJ whole genome shotgun (WGS) entry which is preliminary data.</text>
</comment>
<proteinExistence type="predicted"/>
<dbReference type="RefSeq" id="WP_181192677.1">
    <property type="nucleotide sequence ID" value="NZ_JABFED010000006.1"/>
</dbReference>
<dbReference type="AlphaFoldDB" id="A0A7H0K9I9"/>
<evidence type="ECO:0000313" key="9">
    <source>
        <dbReference type="Proteomes" id="UP000577408"/>
    </source>
</evidence>
<dbReference type="EMBL" id="JABFED010000006">
    <property type="protein sequence ID" value="MBA1837990.1"/>
    <property type="molecule type" value="Genomic_DNA"/>
</dbReference>
<keyword evidence="3 6" id="KW-0812">Transmembrane</keyword>
<feature type="transmembrane region" description="Helical" evidence="6">
    <location>
        <begin position="45"/>
        <end position="64"/>
    </location>
</feature>
<feature type="transmembrane region" description="Helical" evidence="6">
    <location>
        <begin position="298"/>
        <end position="320"/>
    </location>
</feature>
<keyword evidence="9" id="KW-1185">Reference proteome</keyword>
<feature type="transmembrane region" description="Helical" evidence="6">
    <location>
        <begin position="367"/>
        <end position="389"/>
    </location>
</feature>
<feature type="transmembrane region" description="Helical" evidence="6">
    <location>
        <begin position="207"/>
        <end position="231"/>
    </location>
</feature>
<name>A0A7H0K9I9_9CORY</name>
<feature type="domain" description="ComEC/Rec2-related protein" evidence="7">
    <location>
        <begin position="183"/>
        <end position="441"/>
    </location>
</feature>
<accession>A0A7H0K9I9</accession>
<keyword evidence="2" id="KW-1003">Cell membrane</keyword>
<dbReference type="InterPro" id="IPR052159">
    <property type="entry name" value="Competence_DNA_uptake"/>
</dbReference>
<dbReference type="PANTHER" id="PTHR30619:SF7">
    <property type="entry name" value="BETA-LACTAMASE DOMAIN PROTEIN"/>
    <property type="match status" value="1"/>
</dbReference>
<evidence type="ECO:0000259" key="7">
    <source>
        <dbReference type="Pfam" id="PF03772"/>
    </source>
</evidence>
<organism evidence="8 9">
    <name type="scientific">Corynebacterium wankanglinii</name>
    <dbReference type="NCBI Taxonomy" id="2735136"/>
    <lineage>
        <taxon>Bacteria</taxon>
        <taxon>Bacillati</taxon>
        <taxon>Actinomycetota</taxon>
        <taxon>Actinomycetes</taxon>
        <taxon>Mycobacteriales</taxon>
        <taxon>Corynebacteriaceae</taxon>
        <taxon>Corynebacterium</taxon>
    </lineage>
</organism>
<dbReference type="InterPro" id="IPR004477">
    <property type="entry name" value="ComEC_N"/>
</dbReference>
<keyword evidence="5 6" id="KW-0472">Membrane</keyword>
<keyword evidence="4 6" id="KW-1133">Transmembrane helix</keyword>
<protein>
    <submittedName>
        <fullName evidence="8">ComEC/Rec2 family competence protein</fullName>
    </submittedName>
</protein>
<evidence type="ECO:0000256" key="2">
    <source>
        <dbReference type="ARBA" id="ARBA00022475"/>
    </source>
</evidence>
<sequence>MSELRLVPAALAVWAAAACCILFGTWAAAAATGVFVVGCLIWRELGQAVLTAGLGVAAAVTATVRMRLCSTAAEVAGTVSGAPKQTSSGAYLVRVRVPGQPSVTPVFVEELPDGAVNGAQVVGSGVVAESGRPGVNPFVLNGRVEVIGPPEGLAAFAHHVRSTFAAAVEAQVGPASQGLIPGMVLGDVNLQSAAEHQMYIDTGLSHLSAVSGANIAIVSTFAAVAAAAAGAGLRGKIAASAVALLVYAALVGPEPSVLRASVSGLVGLVAVLSSRQAEPIHALCLSVIGLVLVDSDLAVHYGFALSVAATAGIVALFPLLYRALAATGWPDILVRALVVAVAADVATMPIVALMAGKVSLVAVGANVLVAPVVGPVTVLGLIAAVASLLPGGLEVPVLWCVEPMAWWVHTVAKIGAGLPSATVSATPLTAVVAYGWIIAGFLAGRPRATVCAAAACVVVAAVMNQPAAPVDYTGLRAHVVDTAEEAEPVPQWAQLVVVLESGPPKKRPVATRQGIPVIFPNRKGT</sequence>
<dbReference type="PANTHER" id="PTHR30619">
    <property type="entry name" value="DNA INTERNALIZATION/COMPETENCE PROTEIN COMEC/REC2"/>
    <property type="match status" value="1"/>
</dbReference>